<protein>
    <submittedName>
        <fullName evidence="4">Transcriptional regulator</fullName>
    </submittedName>
</protein>
<evidence type="ECO:0000313" key="5">
    <source>
        <dbReference type="Proteomes" id="UP000092574"/>
    </source>
</evidence>
<dbReference type="Pfam" id="PF25583">
    <property type="entry name" value="WCX"/>
    <property type="match status" value="1"/>
</dbReference>
<dbReference type="Pfam" id="PF13280">
    <property type="entry name" value="WYL"/>
    <property type="match status" value="1"/>
</dbReference>
<keyword evidence="1" id="KW-0805">Transcription regulation</keyword>
<evidence type="ECO:0000256" key="2">
    <source>
        <dbReference type="ARBA" id="ARBA00023163"/>
    </source>
</evidence>
<dbReference type="GO" id="GO:0003700">
    <property type="term" value="F:DNA-binding transcription factor activity"/>
    <property type="evidence" value="ECO:0007669"/>
    <property type="project" value="InterPro"/>
</dbReference>
<dbReference type="PROSITE" id="PS51000">
    <property type="entry name" value="HTH_DEOR_2"/>
    <property type="match status" value="1"/>
</dbReference>
<dbReference type="InterPro" id="IPR051534">
    <property type="entry name" value="CBASS_pafABC_assoc_protein"/>
</dbReference>
<dbReference type="SMART" id="SM00420">
    <property type="entry name" value="HTH_DEOR"/>
    <property type="match status" value="1"/>
</dbReference>
<dbReference type="InterPro" id="IPR057727">
    <property type="entry name" value="WCX_dom"/>
</dbReference>
<gene>
    <name evidence="4" type="ORF">A4V09_15860</name>
</gene>
<evidence type="ECO:0000259" key="3">
    <source>
        <dbReference type="PROSITE" id="PS51000"/>
    </source>
</evidence>
<dbReference type="Gene3D" id="1.10.10.10">
    <property type="entry name" value="Winged helix-like DNA-binding domain superfamily/Winged helix DNA-binding domain"/>
    <property type="match status" value="1"/>
</dbReference>
<accession>A0A1C7IC01</accession>
<evidence type="ECO:0000313" key="4">
    <source>
        <dbReference type="EMBL" id="ANU77105.1"/>
    </source>
</evidence>
<dbReference type="RefSeq" id="WP_065543236.1">
    <property type="nucleotide sequence ID" value="NZ_CP015405.2"/>
</dbReference>
<dbReference type="PIRSF" id="PIRSF016838">
    <property type="entry name" value="PafC"/>
    <property type="match status" value="1"/>
</dbReference>
<dbReference type="OrthoDB" id="9815009at2"/>
<organism evidence="4 5">
    <name type="scientific">Blautia pseudococcoides</name>
    <dbReference type="NCBI Taxonomy" id="1796616"/>
    <lineage>
        <taxon>Bacteria</taxon>
        <taxon>Bacillati</taxon>
        <taxon>Bacillota</taxon>
        <taxon>Clostridia</taxon>
        <taxon>Lachnospirales</taxon>
        <taxon>Lachnospiraceae</taxon>
        <taxon>Blautia</taxon>
    </lineage>
</organism>
<dbReference type="AlphaFoldDB" id="A0A1C7IC01"/>
<dbReference type="KEGG" id="byl:A4V09_15860"/>
<dbReference type="STRING" id="1796616.A4V09_15860"/>
<keyword evidence="5" id="KW-1185">Reference proteome</keyword>
<evidence type="ECO:0000256" key="1">
    <source>
        <dbReference type="ARBA" id="ARBA00023015"/>
    </source>
</evidence>
<proteinExistence type="predicted"/>
<dbReference type="PANTHER" id="PTHR34580">
    <property type="match status" value="1"/>
</dbReference>
<dbReference type="Proteomes" id="UP000092574">
    <property type="component" value="Chromosome"/>
</dbReference>
<dbReference type="InterPro" id="IPR001034">
    <property type="entry name" value="DeoR_HTH"/>
</dbReference>
<dbReference type="SUPFAM" id="SSF46785">
    <property type="entry name" value="Winged helix' DNA-binding domain"/>
    <property type="match status" value="1"/>
</dbReference>
<dbReference type="InterPro" id="IPR036388">
    <property type="entry name" value="WH-like_DNA-bd_sf"/>
</dbReference>
<name>A0A1C7IC01_9FIRM</name>
<dbReference type="PROSITE" id="PS52050">
    <property type="entry name" value="WYL"/>
    <property type="match status" value="1"/>
</dbReference>
<dbReference type="PANTHER" id="PTHR34580:SF1">
    <property type="entry name" value="PROTEIN PAFC"/>
    <property type="match status" value="1"/>
</dbReference>
<dbReference type="InterPro" id="IPR026881">
    <property type="entry name" value="WYL_dom"/>
</dbReference>
<dbReference type="InterPro" id="IPR028349">
    <property type="entry name" value="PafC-like"/>
</dbReference>
<reference evidence="4" key="1">
    <citation type="submission" date="2017-04" db="EMBL/GenBank/DDBJ databases">
        <title>Complete Genome Sequences of Twelve Strains of a Stable Defined Moderately Diverse Mouse Microbiota 2 (sDMDMm2).</title>
        <authorList>
            <person name="Uchimura Y."/>
            <person name="Wyss M."/>
            <person name="Brugiroux S."/>
            <person name="Limenitakis J.P."/>
            <person name="Stecher B."/>
            <person name="McCoy K.D."/>
            <person name="Macpherson A.J."/>
        </authorList>
    </citation>
    <scope>NUCLEOTIDE SEQUENCE</scope>
    <source>
        <strain evidence="4">YL58</strain>
    </source>
</reference>
<feature type="domain" description="HTH deoR-type" evidence="3">
    <location>
        <begin position="2"/>
        <end position="60"/>
    </location>
</feature>
<dbReference type="EMBL" id="CP015405">
    <property type="protein sequence ID" value="ANU77105.1"/>
    <property type="molecule type" value="Genomic_DNA"/>
</dbReference>
<dbReference type="Pfam" id="PF08279">
    <property type="entry name" value="HTH_11"/>
    <property type="match status" value="1"/>
</dbReference>
<keyword evidence="2" id="KW-0804">Transcription</keyword>
<dbReference type="InterPro" id="IPR036390">
    <property type="entry name" value="WH_DNA-bd_sf"/>
</dbReference>
<sequence length="301" mass="34570">MKNSRLFEILYILMEHREITARELAVRMEVSVRTIYRDLDTLSAAGIPVYTEKGHGGGIRLMKHFQLDKTLLGEDEQEHIMTALQSLDAVGAGDSSRLLSQLAGLFGRQTVDWLEVDFETWGAGKQEKEYFELCKFAILHRNLLTFQYYNSSGIQSRRTVEPVRLCFKGGHWYVSGYCRKKQAFRLFRLNRIRELQMEEEIFPIRKAAETGEQQEKMIGKAIPIKLSFTEAAGFQVLDFFAEEDIVRLEDGGFVVNAAFAPGRWLTGFILSFGADASVLEPEWLKEQIKNEADKIKKLYHI</sequence>
<dbReference type="InterPro" id="IPR013196">
    <property type="entry name" value="HTH_11"/>
</dbReference>